<dbReference type="InterPro" id="IPR010491">
    <property type="entry name" value="PRP1_N"/>
</dbReference>
<comment type="caution">
    <text evidence="4">The sequence shown here is derived from an EMBL/GenBank/DDBJ whole genome shotgun (WGS) entry which is preliminary data.</text>
</comment>
<feature type="domain" description="PRP1 splicing factor N-terminal" evidence="3">
    <location>
        <begin position="19"/>
        <end position="80"/>
    </location>
</feature>
<reference evidence="4" key="1">
    <citation type="submission" date="2019-05" db="EMBL/GenBank/DDBJ databases">
        <title>Annotation for the trematode Fasciolopsis buski.</title>
        <authorList>
            <person name="Choi Y.-J."/>
        </authorList>
    </citation>
    <scope>NUCLEOTIDE SEQUENCE</scope>
    <source>
        <strain evidence="4">HT</strain>
        <tissue evidence="4">Whole worm</tissue>
    </source>
</reference>
<dbReference type="OrthoDB" id="440128at2759"/>
<evidence type="ECO:0000313" key="5">
    <source>
        <dbReference type="Proteomes" id="UP000728185"/>
    </source>
</evidence>
<evidence type="ECO:0000256" key="1">
    <source>
        <dbReference type="SAM" id="MobiDB-lite"/>
    </source>
</evidence>
<organism evidence="4 5">
    <name type="scientific">Fasciolopsis buskii</name>
    <dbReference type="NCBI Taxonomy" id="27845"/>
    <lineage>
        <taxon>Eukaryota</taxon>
        <taxon>Metazoa</taxon>
        <taxon>Spiralia</taxon>
        <taxon>Lophotrochozoa</taxon>
        <taxon>Platyhelminthes</taxon>
        <taxon>Trematoda</taxon>
        <taxon>Digenea</taxon>
        <taxon>Plagiorchiida</taxon>
        <taxon>Echinostomata</taxon>
        <taxon>Echinostomatoidea</taxon>
        <taxon>Fasciolidae</taxon>
        <taxon>Fasciolopsis</taxon>
    </lineage>
</organism>
<proteinExistence type="predicted"/>
<keyword evidence="2" id="KW-1133">Transmembrane helix</keyword>
<feature type="region of interest" description="Disordered" evidence="1">
    <location>
        <begin position="42"/>
        <end position="74"/>
    </location>
</feature>
<feature type="transmembrane region" description="Helical" evidence="2">
    <location>
        <begin position="83"/>
        <end position="104"/>
    </location>
</feature>
<keyword evidence="5" id="KW-1185">Reference proteome</keyword>
<gene>
    <name evidence="4" type="ORF">FBUS_11114</name>
</gene>
<name>A0A8E0S047_9TREM</name>
<dbReference type="GO" id="GO:0000398">
    <property type="term" value="P:mRNA splicing, via spliceosome"/>
    <property type="evidence" value="ECO:0007669"/>
    <property type="project" value="InterPro"/>
</dbReference>
<protein>
    <submittedName>
        <fullName evidence="4">Pre-mRNA-processing factor 6</fullName>
    </submittedName>
</protein>
<dbReference type="EMBL" id="LUCM01005424">
    <property type="protein sequence ID" value="KAA0192845.1"/>
    <property type="molecule type" value="Genomic_DNA"/>
</dbReference>
<evidence type="ECO:0000259" key="3">
    <source>
        <dbReference type="Pfam" id="PF06424"/>
    </source>
</evidence>
<dbReference type="AlphaFoldDB" id="A0A8E0S047"/>
<sequence length="143" mass="16337">MSAQALVTKKRKEFIGLPAPLGYAAGIGRGAVAFTTRSDIGPAREANDVSDERHVAPSKRRKEQEEEEEDLNESNYDEVSSGFIAPFELFSIFSGFMHILFHWLTLKWIGLSPMSFCRCYPEFFLIQSYTLEFCHITLIKMFE</sequence>
<keyword evidence="2" id="KW-0472">Membrane</keyword>
<dbReference type="Pfam" id="PF06424">
    <property type="entry name" value="PRP1_N"/>
    <property type="match status" value="1"/>
</dbReference>
<accession>A0A8E0S047</accession>
<evidence type="ECO:0000256" key="2">
    <source>
        <dbReference type="SAM" id="Phobius"/>
    </source>
</evidence>
<evidence type="ECO:0000313" key="4">
    <source>
        <dbReference type="EMBL" id="KAA0192845.1"/>
    </source>
</evidence>
<feature type="compositionally biased region" description="Acidic residues" evidence="1">
    <location>
        <begin position="65"/>
        <end position="74"/>
    </location>
</feature>
<feature type="compositionally biased region" description="Basic and acidic residues" evidence="1">
    <location>
        <begin position="45"/>
        <end position="55"/>
    </location>
</feature>
<dbReference type="Proteomes" id="UP000728185">
    <property type="component" value="Unassembled WGS sequence"/>
</dbReference>
<keyword evidence="2" id="KW-0812">Transmembrane</keyword>